<sequence length="204" mass="22489">MPSGSLAPRQGGFVYIALLIGLAILGIGLGATSEVWTLTRQREKEQELLFVGNQFRQAITRFYLQSPPAARRFPLSLQELLEDVRTPDKPLRHLRQLYADPITNSTQWGEVRLPSGQLVGVYSPSTDKPLKVFGFSLRDKDMVDKEQYAEWVFRSALPAANPVLAAGQGYTTPGTAGPVVPLPPQARPNTPTPPGYIQPVPRTR</sequence>
<evidence type="ECO:0000313" key="4">
    <source>
        <dbReference type="Proteomes" id="UP000260665"/>
    </source>
</evidence>
<keyword evidence="4" id="KW-1185">Reference proteome</keyword>
<dbReference type="Proteomes" id="UP000260665">
    <property type="component" value="Unassembled WGS sequence"/>
</dbReference>
<evidence type="ECO:0000313" key="3">
    <source>
        <dbReference type="EMBL" id="RFO98106.1"/>
    </source>
</evidence>
<evidence type="ECO:0000256" key="1">
    <source>
        <dbReference type="SAM" id="MobiDB-lite"/>
    </source>
</evidence>
<feature type="compositionally biased region" description="Pro residues" evidence="1">
    <location>
        <begin position="180"/>
        <end position="196"/>
    </location>
</feature>
<reference evidence="3 4" key="1">
    <citation type="submission" date="2018-05" db="EMBL/GenBank/DDBJ databases">
        <title>Rhodoferax soyangensis sp.nov., isolated from an oligotrophic freshwater lake.</title>
        <authorList>
            <person name="Park M."/>
        </authorList>
    </citation>
    <scope>NUCLEOTIDE SEQUENCE [LARGE SCALE GENOMIC DNA]</scope>
    <source>
        <strain evidence="3 4">IMCC26218</strain>
    </source>
</reference>
<name>A0A3E1RFE4_9BURK</name>
<comment type="caution">
    <text evidence="3">The sequence shown here is derived from an EMBL/GenBank/DDBJ whole genome shotgun (WGS) entry which is preliminary data.</text>
</comment>
<feature type="region of interest" description="Disordered" evidence="1">
    <location>
        <begin position="175"/>
        <end position="204"/>
    </location>
</feature>
<feature type="transmembrane region" description="Helical" evidence="2">
    <location>
        <begin position="12"/>
        <end position="32"/>
    </location>
</feature>
<gene>
    <name evidence="3" type="ORF">DIC66_05135</name>
</gene>
<protein>
    <submittedName>
        <fullName evidence="3">Type II secretion system pseudopilin PulG</fullName>
    </submittedName>
</protein>
<keyword evidence="2" id="KW-0472">Membrane</keyword>
<proteinExistence type="predicted"/>
<dbReference type="AlphaFoldDB" id="A0A3E1RFE4"/>
<evidence type="ECO:0000256" key="2">
    <source>
        <dbReference type="SAM" id="Phobius"/>
    </source>
</evidence>
<keyword evidence="2" id="KW-1133">Transmembrane helix</keyword>
<dbReference type="EMBL" id="QFZK01000002">
    <property type="protein sequence ID" value="RFO98106.1"/>
    <property type="molecule type" value="Genomic_DNA"/>
</dbReference>
<keyword evidence="2" id="KW-0812">Transmembrane</keyword>
<accession>A0A3E1RFE4</accession>
<dbReference type="OrthoDB" id="5608857at2"/>
<organism evidence="3 4">
    <name type="scientific">Rhodoferax lacus</name>
    <dbReference type="NCBI Taxonomy" id="2184758"/>
    <lineage>
        <taxon>Bacteria</taxon>
        <taxon>Pseudomonadati</taxon>
        <taxon>Pseudomonadota</taxon>
        <taxon>Betaproteobacteria</taxon>
        <taxon>Burkholderiales</taxon>
        <taxon>Comamonadaceae</taxon>
        <taxon>Rhodoferax</taxon>
    </lineage>
</organism>
<dbReference type="RefSeq" id="WP_117174710.1">
    <property type="nucleotide sequence ID" value="NZ_QFZK01000002.1"/>
</dbReference>